<evidence type="ECO:0000313" key="3">
    <source>
        <dbReference type="Proteomes" id="UP000463857"/>
    </source>
</evidence>
<proteinExistence type="predicted"/>
<reference evidence="2 3" key="1">
    <citation type="journal article" date="2018" name="Int. J. Syst. Evol. Microbiol.">
        <title>Epidermidibacterium keratini gen. nov., sp. nov., a member of the family Sporichthyaceae, isolated from keratin epidermis.</title>
        <authorList>
            <person name="Lee D.G."/>
            <person name="Trujillo M.E."/>
            <person name="Kang S."/>
            <person name="Nam J.J."/>
            <person name="Kim Y.J."/>
        </authorList>
    </citation>
    <scope>NUCLEOTIDE SEQUENCE [LARGE SCALE GENOMIC DNA]</scope>
    <source>
        <strain evidence="2 3">EPI-7</strain>
    </source>
</reference>
<name>A0A7M3T520_9ACTN</name>
<sequence length="91" mass="10170">MPNLNRILQKAQQFAQKNPDKVGRYADKAASFADKRTKGKYSGQIAGAKRKLDSFTGNDRSRDPRYNDPRGNDPRYDDRGPQGGNPQGGSW</sequence>
<dbReference type="OrthoDB" id="5125103at2"/>
<dbReference type="RefSeq" id="WP_159541802.1">
    <property type="nucleotide sequence ID" value="NZ_CP047156.1"/>
</dbReference>
<evidence type="ECO:0000256" key="1">
    <source>
        <dbReference type="SAM" id="MobiDB-lite"/>
    </source>
</evidence>
<accession>A0A7M3T520</accession>
<feature type="compositionally biased region" description="Gly residues" evidence="1">
    <location>
        <begin position="81"/>
        <end position="91"/>
    </location>
</feature>
<evidence type="ECO:0000313" key="2">
    <source>
        <dbReference type="EMBL" id="QHB98875.1"/>
    </source>
</evidence>
<dbReference type="EMBL" id="CP047156">
    <property type="protein sequence ID" value="QHB98875.1"/>
    <property type="molecule type" value="Genomic_DNA"/>
</dbReference>
<feature type="region of interest" description="Disordered" evidence="1">
    <location>
        <begin position="33"/>
        <end position="91"/>
    </location>
</feature>
<dbReference type="AlphaFoldDB" id="A0A7M3T520"/>
<gene>
    <name evidence="2" type="ORF">EK0264_00195</name>
</gene>
<keyword evidence="3" id="KW-1185">Reference proteome</keyword>
<dbReference type="Pfam" id="PF14013">
    <property type="entry name" value="MT0933_antitox"/>
    <property type="match status" value="1"/>
</dbReference>
<dbReference type="InterPro" id="IPR028037">
    <property type="entry name" value="Antitoxin_Rv0909/MT0933"/>
</dbReference>
<evidence type="ECO:0008006" key="4">
    <source>
        <dbReference type="Google" id="ProtNLM"/>
    </source>
</evidence>
<organism evidence="2 3">
    <name type="scientific">Epidermidibacterium keratini</name>
    <dbReference type="NCBI Taxonomy" id="1891644"/>
    <lineage>
        <taxon>Bacteria</taxon>
        <taxon>Bacillati</taxon>
        <taxon>Actinomycetota</taxon>
        <taxon>Actinomycetes</taxon>
        <taxon>Sporichthyales</taxon>
        <taxon>Sporichthyaceae</taxon>
        <taxon>Epidermidibacterium</taxon>
    </lineage>
</organism>
<dbReference type="KEGG" id="eke:EK0264_00195"/>
<feature type="compositionally biased region" description="Basic and acidic residues" evidence="1">
    <location>
        <begin position="59"/>
        <end position="80"/>
    </location>
</feature>
<dbReference type="Proteomes" id="UP000463857">
    <property type="component" value="Chromosome"/>
</dbReference>
<dbReference type="InParanoid" id="A0A7M3T520"/>
<protein>
    <recommendedName>
        <fullName evidence="4">Antitoxin</fullName>
    </recommendedName>
</protein>